<dbReference type="PRINTS" id="PR00421">
    <property type="entry name" value="THIOREDOXIN"/>
</dbReference>
<dbReference type="CDD" id="cd02947">
    <property type="entry name" value="TRX_family"/>
    <property type="match status" value="1"/>
</dbReference>
<evidence type="ECO:0000256" key="5">
    <source>
        <dbReference type="ARBA" id="ARBA00023284"/>
    </source>
</evidence>
<keyword evidence="5" id="KW-0676">Redox-active center</keyword>
<protein>
    <recommendedName>
        <fullName evidence="6">Thioredoxin</fullName>
    </recommendedName>
</protein>
<evidence type="ECO:0000256" key="3">
    <source>
        <dbReference type="ARBA" id="ARBA00022982"/>
    </source>
</evidence>
<accession>A0ABZ2L5V3</accession>
<comment type="similarity">
    <text evidence="1 6">Belongs to the thioredoxin family.</text>
</comment>
<evidence type="ECO:0000259" key="7">
    <source>
        <dbReference type="PROSITE" id="PS51352"/>
    </source>
</evidence>
<dbReference type="Pfam" id="PF00085">
    <property type="entry name" value="Thioredoxin"/>
    <property type="match status" value="1"/>
</dbReference>
<sequence length="107" mass="11835">MAGENVIELTDATFDREVLEAELPVLVDFTATWCQPCITIGAMVAEIADENVGRYKVAKVDIDDCPEIAKRYGIRGVPTVIVFESGAKKRQYVGMTNRETLLKLLEA</sequence>
<proteinExistence type="inferred from homology"/>
<evidence type="ECO:0000256" key="1">
    <source>
        <dbReference type="ARBA" id="ARBA00008987"/>
    </source>
</evidence>
<dbReference type="Proteomes" id="UP001374803">
    <property type="component" value="Chromosome"/>
</dbReference>
<dbReference type="RefSeq" id="WP_394833652.1">
    <property type="nucleotide sequence ID" value="NZ_CP089929.1"/>
</dbReference>
<evidence type="ECO:0000256" key="4">
    <source>
        <dbReference type="ARBA" id="ARBA00023157"/>
    </source>
</evidence>
<evidence type="ECO:0000313" key="8">
    <source>
        <dbReference type="EMBL" id="WXB04017.1"/>
    </source>
</evidence>
<dbReference type="Gene3D" id="3.40.30.10">
    <property type="entry name" value="Glutaredoxin"/>
    <property type="match status" value="1"/>
</dbReference>
<dbReference type="InterPro" id="IPR036249">
    <property type="entry name" value="Thioredoxin-like_sf"/>
</dbReference>
<keyword evidence="9" id="KW-1185">Reference proteome</keyword>
<dbReference type="InterPro" id="IPR013766">
    <property type="entry name" value="Thioredoxin_domain"/>
</dbReference>
<dbReference type="SUPFAM" id="SSF52833">
    <property type="entry name" value="Thioredoxin-like"/>
    <property type="match status" value="1"/>
</dbReference>
<keyword evidence="3" id="KW-0249">Electron transport</keyword>
<dbReference type="PROSITE" id="PS51352">
    <property type="entry name" value="THIOREDOXIN_2"/>
    <property type="match status" value="1"/>
</dbReference>
<gene>
    <name evidence="8" type="ORF">LVJ94_44815</name>
</gene>
<dbReference type="PANTHER" id="PTHR45663:SF11">
    <property type="entry name" value="GEO12009P1"/>
    <property type="match status" value="1"/>
</dbReference>
<dbReference type="PIRSF" id="PIRSF000077">
    <property type="entry name" value="Thioredoxin"/>
    <property type="match status" value="1"/>
</dbReference>
<dbReference type="EMBL" id="CP089983">
    <property type="protein sequence ID" value="WXB04017.1"/>
    <property type="molecule type" value="Genomic_DNA"/>
</dbReference>
<reference evidence="8" key="1">
    <citation type="submission" date="2021-12" db="EMBL/GenBank/DDBJ databases">
        <title>Discovery of the Pendulisporaceae a myxobacterial family with distinct sporulation behavior and unique specialized metabolism.</title>
        <authorList>
            <person name="Garcia R."/>
            <person name="Popoff A."/>
            <person name="Bader C.D."/>
            <person name="Loehr J."/>
            <person name="Walesch S."/>
            <person name="Walt C."/>
            <person name="Boldt J."/>
            <person name="Bunk B."/>
            <person name="Haeckl F.J.F.P.J."/>
            <person name="Gunesch A.P."/>
            <person name="Birkelbach J."/>
            <person name="Nuebel U."/>
            <person name="Pietschmann T."/>
            <person name="Bach T."/>
            <person name="Mueller R."/>
        </authorList>
    </citation>
    <scope>NUCLEOTIDE SEQUENCE</scope>
    <source>
        <strain evidence="8">MSr11367</strain>
    </source>
</reference>
<evidence type="ECO:0000256" key="2">
    <source>
        <dbReference type="ARBA" id="ARBA00022448"/>
    </source>
</evidence>
<name>A0ABZ2L5V3_9BACT</name>
<dbReference type="PANTHER" id="PTHR45663">
    <property type="entry name" value="GEO12009P1"/>
    <property type="match status" value="1"/>
</dbReference>
<keyword evidence="4" id="KW-1015">Disulfide bond</keyword>
<evidence type="ECO:0000256" key="6">
    <source>
        <dbReference type="PIRNR" id="PIRNR000077"/>
    </source>
</evidence>
<feature type="domain" description="Thioredoxin" evidence="7">
    <location>
        <begin position="1"/>
        <end position="107"/>
    </location>
</feature>
<organism evidence="8 9">
    <name type="scientific">Pendulispora rubella</name>
    <dbReference type="NCBI Taxonomy" id="2741070"/>
    <lineage>
        <taxon>Bacteria</taxon>
        <taxon>Pseudomonadati</taxon>
        <taxon>Myxococcota</taxon>
        <taxon>Myxococcia</taxon>
        <taxon>Myxococcales</taxon>
        <taxon>Sorangiineae</taxon>
        <taxon>Pendulisporaceae</taxon>
        <taxon>Pendulispora</taxon>
    </lineage>
</organism>
<evidence type="ECO:0000313" key="9">
    <source>
        <dbReference type="Proteomes" id="UP001374803"/>
    </source>
</evidence>
<dbReference type="InterPro" id="IPR005746">
    <property type="entry name" value="Thioredoxin"/>
</dbReference>
<keyword evidence="2" id="KW-0813">Transport</keyword>